<protein>
    <submittedName>
        <fullName evidence="1">Uncharacterized protein</fullName>
    </submittedName>
</protein>
<dbReference type="AlphaFoldDB" id="F4RYK6"/>
<keyword evidence="2" id="KW-1185">Reference proteome</keyword>
<proteinExistence type="predicted"/>
<reference evidence="2" key="1">
    <citation type="journal article" date="2011" name="Proc. Natl. Acad. Sci. U.S.A.">
        <title>Obligate biotrophy features unraveled by the genomic analysis of rust fungi.</title>
        <authorList>
            <person name="Duplessis S."/>
            <person name="Cuomo C.A."/>
            <person name="Lin Y.-C."/>
            <person name="Aerts A."/>
            <person name="Tisserant E."/>
            <person name="Veneault-Fourrey C."/>
            <person name="Joly D.L."/>
            <person name="Hacquard S."/>
            <person name="Amselem J."/>
            <person name="Cantarel B.L."/>
            <person name="Chiu R."/>
            <person name="Coutinho P.M."/>
            <person name="Feau N."/>
            <person name="Field M."/>
            <person name="Frey P."/>
            <person name="Gelhaye E."/>
            <person name="Goldberg J."/>
            <person name="Grabherr M.G."/>
            <person name="Kodira C.D."/>
            <person name="Kohler A."/>
            <person name="Kuees U."/>
            <person name="Lindquist E.A."/>
            <person name="Lucas S.M."/>
            <person name="Mago R."/>
            <person name="Mauceli E."/>
            <person name="Morin E."/>
            <person name="Murat C."/>
            <person name="Pangilinan J.L."/>
            <person name="Park R."/>
            <person name="Pearson M."/>
            <person name="Quesneville H."/>
            <person name="Rouhier N."/>
            <person name="Sakthikumar S."/>
            <person name="Salamov A.A."/>
            <person name="Schmutz J."/>
            <person name="Selles B."/>
            <person name="Shapiro H."/>
            <person name="Tanguay P."/>
            <person name="Tuskan G.A."/>
            <person name="Henrissat B."/>
            <person name="Van de Peer Y."/>
            <person name="Rouze P."/>
            <person name="Ellis J.G."/>
            <person name="Dodds P.N."/>
            <person name="Schein J.E."/>
            <person name="Zhong S."/>
            <person name="Hamelin R.C."/>
            <person name="Grigoriev I.V."/>
            <person name="Szabo L.J."/>
            <person name="Martin F."/>
        </authorList>
    </citation>
    <scope>NUCLEOTIDE SEQUENCE [LARGE SCALE GENOMIC DNA]</scope>
    <source>
        <strain evidence="2">98AG31 / pathotype 3-4-7</strain>
    </source>
</reference>
<evidence type="ECO:0000313" key="2">
    <source>
        <dbReference type="Proteomes" id="UP000001072"/>
    </source>
</evidence>
<dbReference type="InParanoid" id="F4RYK6"/>
<sequence>MDVGTKENQARLKVLIELEQELLEARKIMNAIHTGNAAIQTAEQRQKLLGLPRSLANLELEIQEVAQELGNVKVVNVRHGTGTPCFKRTPWISRLSDLVLLLSRCTCKRGALAVQVAMGFRYKAKWDVMQQQSNAAIRTGNLGLLKDCLNQPLMKSSRWTYWMLSGMTVR</sequence>
<dbReference type="Proteomes" id="UP000001072">
    <property type="component" value="Unassembled WGS sequence"/>
</dbReference>
<dbReference type="HOGENOM" id="CLU_1570985_0_0_1"/>
<dbReference type="VEuPathDB" id="FungiDB:MELLADRAFT_66283"/>
<name>F4RYK6_MELLP</name>
<dbReference type="RefSeq" id="XP_007414251.1">
    <property type="nucleotide sequence ID" value="XM_007414189.1"/>
</dbReference>
<organism evidence="2">
    <name type="scientific">Melampsora larici-populina (strain 98AG31 / pathotype 3-4-7)</name>
    <name type="common">Poplar leaf rust fungus</name>
    <dbReference type="NCBI Taxonomy" id="747676"/>
    <lineage>
        <taxon>Eukaryota</taxon>
        <taxon>Fungi</taxon>
        <taxon>Dikarya</taxon>
        <taxon>Basidiomycota</taxon>
        <taxon>Pucciniomycotina</taxon>
        <taxon>Pucciniomycetes</taxon>
        <taxon>Pucciniales</taxon>
        <taxon>Melampsoraceae</taxon>
        <taxon>Melampsora</taxon>
    </lineage>
</organism>
<accession>F4RYK6</accession>
<gene>
    <name evidence="1" type="ORF">MELLADRAFT_66283</name>
</gene>
<dbReference type="KEGG" id="mlr:MELLADRAFT_66283"/>
<evidence type="ECO:0000313" key="1">
    <source>
        <dbReference type="EMBL" id="EGG02562.1"/>
    </source>
</evidence>
<dbReference type="GeneID" id="18930601"/>
<dbReference type="EMBL" id="GL883130">
    <property type="protein sequence ID" value="EGG02562.1"/>
    <property type="molecule type" value="Genomic_DNA"/>
</dbReference>